<gene>
    <name evidence="9" type="ORF">DFR67_106153</name>
</gene>
<dbReference type="SUPFAM" id="SSF53448">
    <property type="entry name" value="Nucleotide-diphospho-sugar transferases"/>
    <property type="match status" value="1"/>
</dbReference>
<dbReference type="Pfam" id="PF00535">
    <property type="entry name" value="Glycos_transf_2"/>
    <property type="match status" value="1"/>
</dbReference>
<evidence type="ECO:0000256" key="3">
    <source>
        <dbReference type="ARBA" id="ARBA00022490"/>
    </source>
</evidence>
<dbReference type="NCBIfam" id="TIGR01656">
    <property type="entry name" value="Histidinol-ppas"/>
    <property type="match status" value="1"/>
</dbReference>
<protein>
    <recommendedName>
        <fullName evidence="7">D,D-heptose 1,7-bisphosphate phosphatase</fullName>
    </recommendedName>
</protein>
<evidence type="ECO:0000256" key="7">
    <source>
        <dbReference type="ARBA" id="ARBA00031828"/>
    </source>
</evidence>
<keyword evidence="6" id="KW-0119">Carbohydrate metabolism</keyword>
<dbReference type="InterPro" id="IPR004446">
    <property type="entry name" value="Heptose_bisP_phosphatase"/>
</dbReference>
<dbReference type="NCBIfam" id="TIGR01662">
    <property type="entry name" value="HAD-SF-IIIA"/>
    <property type="match status" value="1"/>
</dbReference>
<comment type="subcellular location">
    <subcellularLocation>
        <location evidence="1">Cytoplasm</location>
    </subcellularLocation>
</comment>
<reference evidence="9 10" key="1">
    <citation type="submission" date="2018-06" db="EMBL/GenBank/DDBJ databases">
        <title>Genomic Encyclopedia of Type Strains, Phase IV (KMG-IV): sequencing the most valuable type-strain genomes for metagenomic binning, comparative biology and taxonomic classification.</title>
        <authorList>
            <person name="Goeker M."/>
        </authorList>
    </citation>
    <scope>NUCLEOTIDE SEQUENCE [LARGE SCALE GENOMIC DNA]</scope>
    <source>
        <strain evidence="9 10">DSM 45521</strain>
    </source>
</reference>
<dbReference type="SUPFAM" id="SSF56784">
    <property type="entry name" value="HAD-like"/>
    <property type="match status" value="1"/>
</dbReference>
<dbReference type="Pfam" id="PF13242">
    <property type="entry name" value="Hydrolase_like"/>
    <property type="match status" value="1"/>
</dbReference>
<evidence type="ECO:0000256" key="5">
    <source>
        <dbReference type="ARBA" id="ARBA00022801"/>
    </source>
</evidence>
<dbReference type="InterPro" id="IPR006543">
    <property type="entry name" value="Histidinol-phos"/>
</dbReference>
<evidence type="ECO:0000256" key="4">
    <source>
        <dbReference type="ARBA" id="ARBA00022723"/>
    </source>
</evidence>
<keyword evidence="5 9" id="KW-0378">Hydrolase</keyword>
<dbReference type="InterPro" id="IPR006549">
    <property type="entry name" value="HAD-SF_hydro_IIIA"/>
</dbReference>
<evidence type="ECO:0000259" key="8">
    <source>
        <dbReference type="Pfam" id="PF00535"/>
    </source>
</evidence>
<evidence type="ECO:0000313" key="9">
    <source>
        <dbReference type="EMBL" id="PYE17450.1"/>
    </source>
</evidence>
<dbReference type="PANTHER" id="PTHR42891:SF1">
    <property type="entry name" value="D-GLYCERO-BETA-D-MANNO-HEPTOSE-1,7-BISPHOSPHATE 7-PHOSPHATASE"/>
    <property type="match status" value="1"/>
</dbReference>
<sequence>MTIDYAVVIPTIGRDNLGRLLQEFAAGSGQAPSEVVVVDDRPGADGLPPLVLPEMDLRVRVVRSGGRGPAAARNVGWHSTGAEWIAFLDDDVITTDQWRDVLVSDLMGQPSDVVASTGRIIVPPPAGRKPTDAERGTASLASAQWITADMAVRREALVDTGGFDERFRRAFREDADLALRLTEAGGRIVDGARRTVHPAAAGDFWTSAREQIGNADNALMRYKHGARWRTKIGESRGRIPRYALTCLAAATAFGAAVTGRRTTSVVAASLWTALTTEFAWRRIAPGPRDRAEVLRMLVTSVVIPPLACRHRAHGELRVRTGWHTAPVSNKPLALLFDRDDTLIRDVPYLADPDLVEPMPGAAALLDELRAAGYRIGVVSNQSGVARGLITPDQLTAVNERVHAILGDFDTWQTCVHDDSAGCDCRKPAPGMIKAAAAELGIDTRDCVMIGDIGADVEAALSAGASAILVPTGKTRSDEIDRARERALVAPDLRSAVALATVGAR</sequence>
<keyword evidence="3" id="KW-0963">Cytoplasm</keyword>
<dbReference type="RefSeq" id="WP_110469698.1">
    <property type="nucleotide sequence ID" value="NZ_QJSP01000006.1"/>
</dbReference>
<dbReference type="Gene3D" id="3.90.550.10">
    <property type="entry name" value="Spore Coat Polysaccharide Biosynthesis Protein SpsA, Chain A"/>
    <property type="match status" value="1"/>
</dbReference>
<dbReference type="Proteomes" id="UP000247591">
    <property type="component" value="Unassembled WGS sequence"/>
</dbReference>
<organism evidence="9 10">
    <name type="scientific">Williamsia limnetica</name>
    <dbReference type="NCBI Taxonomy" id="882452"/>
    <lineage>
        <taxon>Bacteria</taxon>
        <taxon>Bacillati</taxon>
        <taxon>Actinomycetota</taxon>
        <taxon>Actinomycetes</taxon>
        <taxon>Mycobacteriales</taxon>
        <taxon>Nocardiaceae</taxon>
        <taxon>Williamsia</taxon>
    </lineage>
</organism>
<dbReference type="PANTHER" id="PTHR42891">
    <property type="entry name" value="D-GLYCERO-BETA-D-MANNO-HEPTOSE-1,7-BISPHOSPHATE 7-PHOSPHATASE"/>
    <property type="match status" value="1"/>
</dbReference>
<dbReference type="CDD" id="cd07503">
    <property type="entry name" value="HAD_HisB-N"/>
    <property type="match status" value="1"/>
</dbReference>
<keyword evidence="10" id="KW-1185">Reference proteome</keyword>
<feature type="domain" description="Glycosyltransferase 2-like" evidence="8">
    <location>
        <begin position="7"/>
        <end position="121"/>
    </location>
</feature>
<accession>A0A318RKX5</accession>
<dbReference type="GO" id="GO:0046872">
    <property type="term" value="F:metal ion binding"/>
    <property type="evidence" value="ECO:0007669"/>
    <property type="project" value="UniProtKB-KW"/>
</dbReference>
<dbReference type="AlphaFoldDB" id="A0A318RKX5"/>
<dbReference type="EMBL" id="QJSP01000006">
    <property type="protein sequence ID" value="PYE17450.1"/>
    <property type="molecule type" value="Genomic_DNA"/>
</dbReference>
<dbReference type="OrthoDB" id="9781367at2"/>
<proteinExistence type="inferred from homology"/>
<dbReference type="InterPro" id="IPR023214">
    <property type="entry name" value="HAD_sf"/>
</dbReference>
<name>A0A318RKX5_WILLI</name>
<dbReference type="GO" id="GO:0005737">
    <property type="term" value="C:cytoplasm"/>
    <property type="evidence" value="ECO:0007669"/>
    <property type="project" value="UniProtKB-SubCell"/>
</dbReference>
<dbReference type="InterPro" id="IPR029044">
    <property type="entry name" value="Nucleotide-diphossugar_trans"/>
</dbReference>
<evidence type="ECO:0000313" key="10">
    <source>
        <dbReference type="Proteomes" id="UP000247591"/>
    </source>
</evidence>
<dbReference type="Gene3D" id="3.40.50.1000">
    <property type="entry name" value="HAD superfamily/HAD-like"/>
    <property type="match status" value="1"/>
</dbReference>
<keyword evidence="4" id="KW-0479">Metal-binding</keyword>
<comment type="similarity">
    <text evidence="2">Belongs to the GmhB family.</text>
</comment>
<evidence type="ECO:0000256" key="2">
    <source>
        <dbReference type="ARBA" id="ARBA00005628"/>
    </source>
</evidence>
<dbReference type="InterPro" id="IPR036412">
    <property type="entry name" value="HAD-like_sf"/>
</dbReference>
<comment type="caution">
    <text evidence="9">The sequence shown here is derived from an EMBL/GenBank/DDBJ whole genome shotgun (WGS) entry which is preliminary data.</text>
</comment>
<evidence type="ECO:0000256" key="1">
    <source>
        <dbReference type="ARBA" id="ARBA00004496"/>
    </source>
</evidence>
<evidence type="ECO:0000256" key="6">
    <source>
        <dbReference type="ARBA" id="ARBA00023277"/>
    </source>
</evidence>
<dbReference type="GO" id="GO:0016791">
    <property type="term" value="F:phosphatase activity"/>
    <property type="evidence" value="ECO:0007669"/>
    <property type="project" value="InterPro"/>
</dbReference>
<dbReference type="InterPro" id="IPR001173">
    <property type="entry name" value="Glyco_trans_2-like"/>
</dbReference>
<dbReference type="GO" id="GO:0005975">
    <property type="term" value="P:carbohydrate metabolic process"/>
    <property type="evidence" value="ECO:0007669"/>
    <property type="project" value="InterPro"/>
</dbReference>